<feature type="compositionally biased region" description="Polar residues" evidence="2">
    <location>
        <begin position="241"/>
        <end position="256"/>
    </location>
</feature>
<feature type="coiled-coil region" evidence="1">
    <location>
        <begin position="430"/>
        <end position="478"/>
    </location>
</feature>
<accession>A0A168LR09</accession>
<feature type="compositionally biased region" description="Low complexity" evidence="2">
    <location>
        <begin position="159"/>
        <end position="170"/>
    </location>
</feature>
<evidence type="ECO:0000313" key="5">
    <source>
        <dbReference type="Proteomes" id="UP000077051"/>
    </source>
</evidence>
<feature type="compositionally biased region" description="Pro residues" evidence="2">
    <location>
        <begin position="297"/>
        <end position="306"/>
    </location>
</feature>
<name>A0A168LR09_MUCCL</name>
<evidence type="ECO:0000313" key="4">
    <source>
        <dbReference type="EMBL" id="OAD03854.1"/>
    </source>
</evidence>
<keyword evidence="5" id="KW-1185">Reference proteome</keyword>
<keyword evidence="1" id="KW-0175">Coiled coil</keyword>
<feature type="region of interest" description="Disordered" evidence="2">
    <location>
        <begin position="576"/>
        <end position="595"/>
    </location>
</feature>
<feature type="compositionally biased region" description="Low complexity" evidence="2">
    <location>
        <begin position="257"/>
        <end position="289"/>
    </location>
</feature>
<comment type="caution">
    <text evidence="4">The sequence shown here is derived from an EMBL/GenBank/DDBJ whole genome shotgun (WGS) entry which is preliminary data.</text>
</comment>
<protein>
    <recommendedName>
        <fullName evidence="3">GLTSCR protein conserved domain-containing protein</fullName>
    </recommendedName>
</protein>
<dbReference type="Proteomes" id="UP000077051">
    <property type="component" value="Unassembled WGS sequence"/>
</dbReference>
<feature type="domain" description="GLTSCR protein conserved" evidence="3">
    <location>
        <begin position="344"/>
        <end position="444"/>
    </location>
</feature>
<dbReference type="VEuPathDB" id="FungiDB:MUCCIDRAFT_81818"/>
<dbReference type="EMBL" id="AMYB01000004">
    <property type="protein sequence ID" value="OAD03854.1"/>
    <property type="molecule type" value="Genomic_DNA"/>
</dbReference>
<feature type="region of interest" description="Disordered" evidence="2">
    <location>
        <begin position="1"/>
        <end position="42"/>
    </location>
</feature>
<evidence type="ECO:0000259" key="3">
    <source>
        <dbReference type="Pfam" id="PF15249"/>
    </source>
</evidence>
<feature type="compositionally biased region" description="Low complexity" evidence="2">
    <location>
        <begin position="100"/>
        <end position="114"/>
    </location>
</feature>
<evidence type="ECO:0000256" key="1">
    <source>
        <dbReference type="SAM" id="Coils"/>
    </source>
</evidence>
<dbReference type="InterPro" id="IPR015671">
    <property type="entry name" value="GSCR1_dom"/>
</dbReference>
<feature type="region of interest" description="Disordered" evidence="2">
    <location>
        <begin position="241"/>
        <end position="316"/>
    </location>
</feature>
<feature type="compositionally biased region" description="Low complexity" evidence="2">
    <location>
        <begin position="579"/>
        <end position="595"/>
    </location>
</feature>
<feature type="compositionally biased region" description="Low complexity" evidence="2">
    <location>
        <begin position="19"/>
        <end position="38"/>
    </location>
</feature>
<feature type="compositionally biased region" description="Basic residues" evidence="2">
    <location>
        <begin position="186"/>
        <end position="201"/>
    </location>
</feature>
<feature type="region of interest" description="Disordered" evidence="2">
    <location>
        <begin position="100"/>
        <end position="141"/>
    </location>
</feature>
<organism evidence="4 5">
    <name type="scientific">Mucor lusitanicus CBS 277.49</name>
    <dbReference type="NCBI Taxonomy" id="747725"/>
    <lineage>
        <taxon>Eukaryota</taxon>
        <taxon>Fungi</taxon>
        <taxon>Fungi incertae sedis</taxon>
        <taxon>Mucoromycota</taxon>
        <taxon>Mucoromycotina</taxon>
        <taxon>Mucoromycetes</taxon>
        <taxon>Mucorales</taxon>
        <taxon>Mucorineae</taxon>
        <taxon>Mucoraceae</taxon>
        <taxon>Mucor</taxon>
    </lineage>
</organism>
<feature type="region of interest" description="Disordered" evidence="2">
    <location>
        <begin position="156"/>
        <end position="202"/>
    </location>
</feature>
<dbReference type="OrthoDB" id="2556847at2759"/>
<reference evidence="4 5" key="1">
    <citation type="submission" date="2015-06" db="EMBL/GenBank/DDBJ databases">
        <title>Expansion of signal transduction pathways in fungi by whole-genome duplication.</title>
        <authorList>
            <consortium name="DOE Joint Genome Institute"/>
            <person name="Corrochano L.M."/>
            <person name="Kuo A."/>
            <person name="Marcet-Houben M."/>
            <person name="Polaino S."/>
            <person name="Salamov A."/>
            <person name="Villalobos J.M."/>
            <person name="Alvarez M.I."/>
            <person name="Avalos J."/>
            <person name="Benito E.P."/>
            <person name="Benoit I."/>
            <person name="Burger G."/>
            <person name="Camino L.P."/>
            <person name="Canovas D."/>
            <person name="Cerda-Olmedo E."/>
            <person name="Cheng J.-F."/>
            <person name="Dominguez A."/>
            <person name="Elias M."/>
            <person name="Eslava A.P."/>
            <person name="Glaser F."/>
            <person name="Grimwood J."/>
            <person name="Gutierrez G."/>
            <person name="Heitman J."/>
            <person name="Henrissat B."/>
            <person name="Iturriaga E.A."/>
            <person name="Lang B.F."/>
            <person name="Lavin J.L."/>
            <person name="Lee S."/>
            <person name="Li W."/>
            <person name="Lindquist E."/>
            <person name="Lopez-Garcia S."/>
            <person name="Luque E.M."/>
            <person name="Marcos A.T."/>
            <person name="Martin J."/>
            <person name="Mccluskey K."/>
            <person name="Medina H.R."/>
            <person name="Miralles-Duran A."/>
            <person name="Miyazaki A."/>
            <person name="Munoz-Torres E."/>
            <person name="Oguiza J.A."/>
            <person name="Ohm R."/>
            <person name="Olmedo M."/>
            <person name="Orejas M."/>
            <person name="Ortiz-Castellanos L."/>
            <person name="Pisabarro A.G."/>
            <person name="Rodriguez-Romero J."/>
            <person name="Ruiz-Herrera J."/>
            <person name="Ruiz-Vazquez R."/>
            <person name="Sanz C."/>
            <person name="Schackwitz W."/>
            <person name="Schmutz J."/>
            <person name="Shahriari M."/>
            <person name="Shelest E."/>
            <person name="Silva-Franco F."/>
            <person name="Soanes D."/>
            <person name="Syed K."/>
            <person name="Tagua V.G."/>
            <person name="Talbot N.J."/>
            <person name="Thon M."/>
            <person name="De Vries R.P."/>
            <person name="Wiebenga A."/>
            <person name="Yadav J.S."/>
            <person name="Braun E.L."/>
            <person name="Baker S."/>
            <person name="Garre V."/>
            <person name="Horwitz B."/>
            <person name="Torres-Martinez S."/>
            <person name="Idnurm A."/>
            <person name="Herrera-Estrella A."/>
            <person name="Gabaldon T."/>
            <person name="Grigoriev I.V."/>
        </authorList>
    </citation>
    <scope>NUCLEOTIDE SEQUENCE [LARGE SCALE GENOMIC DNA]</scope>
    <source>
        <strain evidence="4 5">CBS 277.49</strain>
    </source>
</reference>
<sequence length="595" mass="67109">MSSNNNNSGEKDVSLVQQNNSDTASPSTSSPNTNTNANSDEEEVITQLTLAGLKVLMVRKRDQIIYKLPDNMQVAAIGDEQRQQLMKEIQSLHAATMAAAANAQQQQQQQQQQQKPSDIKPIAPRSESFNPLDTPPKPTAAEADAIKETARKLREELEQQQQLQMLQQSQKPGNAAAFDPNDNKSSTRKYNKTGKYSKKRQQQLQQQLYQQLQQQYPQQQQLTQQQLLALQQSLQQQTTINTGYDNRSSSTTPMTGNTTATSTPLSSAPNSSFPFPAIAQQQAQQTQQQDGSAKSSPVPPTPPPVPIQQKTLPPADSILSKRLPEEELQHREVKKRCVESLLADHRSVTFPDYEKPFTSVQDAMKRLMPYHIYQYPKGDLDANKIPLERQDHTMIEIFKCQSDMFEKHGNISKKIEKNDGKLSLKIMVERQVLAEQRQKLTEEQNRVQAEQAAQHQELMRLQTEKARIEQEAKQQQQQQQIQPQTSAQLQPQQQLQQILQQILPPQALEQLQLHQQQQQQQPNSVLLATAAANYANGLAQATALLQNPQFVNQYSQLSPDLQAKLLRNREQLVALIEKQQNPSSANNNNSGSQQP</sequence>
<proteinExistence type="predicted"/>
<dbReference type="Pfam" id="PF15249">
    <property type="entry name" value="GLTSCR1"/>
    <property type="match status" value="1"/>
</dbReference>
<evidence type="ECO:0000256" key="2">
    <source>
        <dbReference type="SAM" id="MobiDB-lite"/>
    </source>
</evidence>
<gene>
    <name evidence="4" type="ORF">MUCCIDRAFT_81818</name>
</gene>
<dbReference type="AlphaFoldDB" id="A0A168LR09"/>